<gene>
    <name evidence="2" type="ORF">SAMN05216289_11785</name>
</gene>
<feature type="transmembrane region" description="Helical" evidence="1">
    <location>
        <begin position="37"/>
        <end position="56"/>
    </location>
</feature>
<protein>
    <submittedName>
        <fullName evidence="2">Uncharacterized protein</fullName>
    </submittedName>
</protein>
<evidence type="ECO:0000313" key="3">
    <source>
        <dbReference type="Proteomes" id="UP000198575"/>
    </source>
</evidence>
<dbReference type="RefSeq" id="WP_139224983.1">
    <property type="nucleotide sequence ID" value="NZ_FOVF01000017.1"/>
</dbReference>
<dbReference type="STRING" id="578942.SAMN05216289_11785"/>
<dbReference type="EMBL" id="FOVF01000017">
    <property type="protein sequence ID" value="SFN37607.1"/>
    <property type="molecule type" value="Genomic_DNA"/>
</dbReference>
<reference evidence="2 3" key="1">
    <citation type="submission" date="2016-10" db="EMBL/GenBank/DDBJ databases">
        <authorList>
            <person name="de Groot N.N."/>
        </authorList>
    </citation>
    <scope>NUCLEOTIDE SEQUENCE [LARGE SCALE GENOMIC DNA]</scope>
    <source>
        <strain evidence="2 3">CGMCC 1.7659</strain>
    </source>
</reference>
<keyword evidence="1" id="KW-1133">Transmembrane helix</keyword>
<keyword evidence="1" id="KW-0472">Membrane</keyword>
<name>A0A1I4YHV7_9GAMM</name>
<sequence length="81" mass="9295">MSIPALFWFNRGIYAIILTAAVVSVGVAYWLNDFFLLTLVAVAYGTIFLRDAANYWRSQSTWPVLRQVIEWDKLRQLALAV</sequence>
<dbReference type="OrthoDB" id="9874397at2"/>
<organism evidence="2 3">
    <name type="scientific">Dokdonella immobilis</name>
    <dbReference type="NCBI Taxonomy" id="578942"/>
    <lineage>
        <taxon>Bacteria</taxon>
        <taxon>Pseudomonadati</taxon>
        <taxon>Pseudomonadota</taxon>
        <taxon>Gammaproteobacteria</taxon>
        <taxon>Lysobacterales</taxon>
        <taxon>Rhodanobacteraceae</taxon>
        <taxon>Dokdonella</taxon>
    </lineage>
</organism>
<keyword evidence="1" id="KW-0812">Transmembrane</keyword>
<accession>A0A1I4YHV7</accession>
<feature type="transmembrane region" description="Helical" evidence="1">
    <location>
        <begin position="12"/>
        <end position="31"/>
    </location>
</feature>
<keyword evidence="3" id="KW-1185">Reference proteome</keyword>
<evidence type="ECO:0000256" key="1">
    <source>
        <dbReference type="SAM" id="Phobius"/>
    </source>
</evidence>
<proteinExistence type="predicted"/>
<dbReference type="Proteomes" id="UP000198575">
    <property type="component" value="Unassembled WGS sequence"/>
</dbReference>
<dbReference type="AlphaFoldDB" id="A0A1I4YHV7"/>
<evidence type="ECO:0000313" key="2">
    <source>
        <dbReference type="EMBL" id="SFN37607.1"/>
    </source>
</evidence>